<evidence type="ECO:0000313" key="2">
    <source>
        <dbReference type="EMBL" id="SDK67121.1"/>
    </source>
</evidence>
<dbReference type="RefSeq" id="WP_091268331.1">
    <property type="nucleotide sequence ID" value="NZ_FNFK01000049.1"/>
</dbReference>
<dbReference type="EMBL" id="FNFK01000049">
    <property type="protein sequence ID" value="SDK67121.1"/>
    <property type="molecule type" value="Genomic_DNA"/>
</dbReference>
<feature type="coiled-coil region" evidence="1">
    <location>
        <begin position="42"/>
        <end position="99"/>
    </location>
</feature>
<dbReference type="InterPro" id="IPR008769">
    <property type="entry name" value="PhaF_PhaI"/>
</dbReference>
<protein>
    <submittedName>
        <fullName evidence="2">Polyhydroxyalkanoate synthesis regulator phasin</fullName>
    </submittedName>
</protein>
<dbReference type="Proteomes" id="UP000199433">
    <property type="component" value="Unassembled WGS sequence"/>
</dbReference>
<dbReference type="PANTHER" id="PTHR38664:SF1">
    <property type="entry name" value="SLR0058 PROTEIN"/>
    <property type="match status" value="1"/>
</dbReference>
<sequence>MMDDIKKALLVGVGSTAIALEKAVEQVDKLVSRGKLTVAEGKKLTEELIQRKNKEVSLEERETLEAILLEMNVAQRKDIEDLEAKVEELERKLTDKSTEV</sequence>
<proteinExistence type="predicted"/>
<keyword evidence="1" id="KW-0175">Coiled coil</keyword>
<keyword evidence="3" id="KW-1185">Reference proteome</keyword>
<accession>A0A1G9DT95</accession>
<dbReference type="AlphaFoldDB" id="A0A1G9DT95"/>
<organism evidence="2 3">
    <name type="scientific">Alkalibacterium thalassium</name>
    <dbReference type="NCBI Taxonomy" id="426701"/>
    <lineage>
        <taxon>Bacteria</taxon>
        <taxon>Bacillati</taxon>
        <taxon>Bacillota</taxon>
        <taxon>Bacilli</taxon>
        <taxon>Lactobacillales</taxon>
        <taxon>Carnobacteriaceae</taxon>
        <taxon>Alkalibacterium</taxon>
    </lineage>
</organism>
<evidence type="ECO:0000256" key="1">
    <source>
        <dbReference type="SAM" id="Coils"/>
    </source>
</evidence>
<gene>
    <name evidence="2" type="ORF">SAMN04488098_104911</name>
</gene>
<dbReference type="PANTHER" id="PTHR38664">
    <property type="entry name" value="SLR0058 PROTEIN"/>
    <property type="match status" value="1"/>
</dbReference>
<dbReference type="STRING" id="426701.SAMN04488098_104911"/>
<reference evidence="3" key="1">
    <citation type="submission" date="2016-10" db="EMBL/GenBank/DDBJ databases">
        <authorList>
            <person name="Varghese N."/>
            <person name="Submissions S."/>
        </authorList>
    </citation>
    <scope>NUCLEOTIDE SEQUENCE [LARGE SCALE GENOMIC DNA]</scope>
    <source>
        <strain evidence="3">DSM 19181</strain>
    </source>
</reference>
<dbReference type="OrthoDB" id="191894at2"/>
<evidence type="ECO:0000313" key="3">
    <source>
        <dbReference type="Proteomes" id="UP000199433"/>
    </source>
</evidence>
<name>A0A1G9DT95_9LACT</name>